<organism evidence="2 3">
    <name type="scientific">Candidatus Accumulibacter phosphatis</name>
    <dbReference type="NCBI Taxonomy" id="327160"/>
    <lineage>
        <taxon>Bacteria</taxon>
        <taxon>Pseudomonadati</taxon>
        <taxon>Pseudomonadota</taxon>
        <taxon>Betaproteobacteria</taxon>
        <taxon>Candidatus Accumulibacter</taxon>
    </lineage>
</organism>
<dbReference type="PANTHER" id="PTHR40396:SF1">
    <property type="entry name" value="ATPASE AAA-TYPE CORE DOMAIN-CONTAINING PROTEIN"/>
    <property type="match status" value="1"/>
</dbReference>
<dbReference type="AlphaFoldDB" id="A0A080LXJ3"/>
<reference evidence="2 3" key="1">
    <citation type="submission" date="2014-02" db="EMBL/GenBank/DDBJ databases">
        <title>Expanding our view of genomic diversity in Candidatus Accumulibacter clades.</title>
        <authorList>
            <person name="Skennerton C.T."/>
            <person name="Barr J.J."/>
            <person name="Slater F.R."/>
            <person name="Bond P.L."/>
            <person name="Tyson G.W."/>
        </authorList>
    </citation>
    <scope>NUCLEOTIDE SEQUENCE [LARGE SCALE GENOMIC DNA]</scope>
    <source>
        <strain evidence="3">BA-91</strain>
    </source>
</reference>
<gene>
    <name evidence="2" type="ORF">AW09_001261</name>
</gene>
<proteinExistence type="predicted"/>
<feature type="domain" description="ATPase AAA-type core" evidence="1">
    <location>
        <begin position="37"/>
        <end position="367"/>
    </location>
</feature>
<dbReference type="PIRSF" id="PIRSF029347">
    <property type="entry name" value="RecF"/>
    <property type="match status" value="1"/>
</dbReference>
<dbReference type="SUPFAM" id="SSF52540">
    <property type="entry name" value="P-loop containing nucleoside triphosphate hydrolases"/>
    <property type="match status" value="1"/>
</dbReference>
<name>A0A080LXJ3_9PROT</name>
<dbReference type="Gene3D" id="3.40.50.300">
    <property type="entry name" value="P-loop containing nucleotide triphosphate hydrolases"/>
    <property type="match status" value="2"/>
</dbReference>
<comment type="caution">
    <text evidence="2">The sequence shown here is derived from an EMBL/GenBank/DDBJ whole genome shotgun (WGS) entry which is preliminary data.</text>
</comment>
<dbReference type="EMBL" id="JDVG02000216">
    <property type="protein sequence ID" value="KFB73483.1"/>
    <property type="molecule type" value="Genomic_DNA"/>
</dbReference>
<dbReference type="GO" id="GO:0016887">
    <property type="term" value="F:ATP hydrolysis activity"/>
    <property type="evidence" value="ECO:0007669"/>
    <property type="project" value="InterPro"/>
</dbReference>
<dbReference type="PANTHER" id="PTHR40396">
    <property type="entry name" value="ATPASE-LIKE PROTEIN"/>
    <property type="match status" value="1"/>
</dbReference>
<evidence type="ECO:0000313" key="2">
    <source>
        <dbReference type="EMBL" id="KFB73483.1"/>
    </source>
</evidence>
<accession>A0A080LXJ3</accession>
<dbReference type="Pfam" id="PF13304">
    <property type="entry name" value="AAA_21"/>
    <property type="match status" value="1"/>
</dbReference>
<dbReference type="InterPro" id="IPR027417">
    <property type="entry name" value="P-loop_NTPase"/>
</dbReference>
<evidence type="ECO:0000313" key="3">
    <source>
        <dbReference type="Proteomes" id="UP000020077"/>
    </source>
</evidence>
<dbReference type="GO" id="GO:0005524">
    <property type="term" value="F:ATP binding"/>
    <property type="evidence" value="ECO:0007669"/>
    <property type="project" value="InterPro"/>
</dbReference>
<sequence>MAILEGIQIQNYRALQDVTLGKTLYEREQDALPRLVTVIGANGSGKSSLLDALGFLGDCLAEGVEAACDKPHRGGFERMRTQGSVEPIKFEVRYKETPTNARPISYSLHIACDAQGRAQVVYERLRQRRKGQKYGQPYSFLELTNGQGYAWSGTEGFEEGTGTGIGAPTAMEGSERVPVKMKDRQVLGIATLGTLANHDRVVAFRDFLSGWYLSYFVPELARNPSQAGADPHLDRRGENLSRYLQYVERANPGGFRQMLERIAKKVPGIIDIKAKTERDRRLVLEFSAQGFPEPFYQQDMSDGTLKMLAYLLLMEDPSPAPLIGIEEPENGLHHQLLATLAQEFKEYASKARGPQILITTHAPNFVDALTPDEVWILDKGADGFSHLTRAADVQGVREMFAEGIPMGSLWYSNHFGIGNP</sequence>
<protein>
    <submittedName>
        <fullName evidence="2">FeS assembly ATPase SufC</fullName>
    </submittedName>
</protein>
<dbReference type="Proteomes" id="UP000020077">
    <property type="component" value="Unassembled WGS sequence"/>
</dbReference>
<evidence type="ECO:0000259" key="1">
    <source>
        <dbReference type="Pfam" id="PF13304"/>
    </source>
</evidence>
<dbReference type="InterPro" id="IPR014555">
    <property type="entry name" value="RecF-like"/>
</dbReference>
<dbReference type="InterPro" id="IPR003959">
    <property type="entry name" value="ATPase_AAA_core"/>
</dbReference>